<dbReference type="Proteomes" id="UP000195667">
    <property type="component" value="Unassembled WGS sequence"/>
</dbReference>
<evidence type="ECO:0000256" key="1">
    <source>
        <dbReference type="SAM" id="Phobius"/>
    </source>
</evidence>
<gene>
    <name evidence="2" type="ORF">CRENPOLYSF1_640024</name>
</gene>
<protein>
    <recommendedName>
        <fullName evidence="4">Yip1 domain-containing protein</fullName>
    </recommendedName>
</protein>
<feature type="transmembrane region" description="Helical" evidence="1">
    <location>
        <begin position="118"/>
        <end position="138"/>
    </location>
</feature>
<evidence type="ECO:0000313" key="3">
    <source>
        <dbReference type="Proteomes" id="UP000195667"/>
    </source>
</evidence>
<dbReference type="AlphaFoldDB" id="A0A1R4HFX8"/>
<feature type="transmembrane region" description="Helical" evidence="1">
    <location>
        <begin position="150"/>
        <end position="168"/>
    </location>
</feature>
<evidence type="ECO:0000313" key="2">
    <source>
        <dbReference type="EMBL" id="SJM95124.1"/>
    </source>
</evidence>
<dbReference type="OrthoDB" id="5568213at2"/>
<feature type="transmembrane region" description="Helical" evidence="1">
    <location>
        <begin position="85"/>
        <end position="106"/>
    </location>
</feature>
<keyword evidence="1" id="KW-1133">Transmembrane helix</keyword>
<feature type="transmembrane region" description="Helical" evidence="1">
    <location>
        <begin position="55"/>
        <end position="73"/>
    </location>
</feature>
<keyword evidence="3" id="KW-1185">Reference proteome</keyword>
<proteinExistence type="predicted"/>
<keyword evidence="1" id="KW-0812">Transmembrane</keyword>
<sequence length="170" mass="19385">MTLLLKYLALCFFRNNPADLVPHKSFMWNTVAFYLISGCIVEGLISDPADGSLEVFLRTIMAFLSCATLLLIVKKLGYFKQLFTAIFVCENFIMTLATLTEAMYFLMVMQHVEFAEEISIAIGFALVGWYIAIVSYVLRKMLFYKTSTSVTLAFSYFILTYGIPMLFMDI</sequence>
<reference evidence="3" key="1">
    <citation type="submission" date="2017-02" db="EMBL/GenBank/DDBJ databases">
        <authorList>
            <person name="Daims H."/>
        </authorList>
    </citation>
    <scope>NUCLEOTIDE SEQUENCE [LARGE SCALE GENOMIC DNA]</scope>
</reference>
<organism evidence="2 3">
    <name type="scientific">Crenothrix polyspora</name>
    <dbReference type="NCBI Taxonomy" id="360316"/>
    <lineage>
        <taxon>Bacteria</taxon>
        <taxon>Pseudomonadati</taxon>
        <taxon>Pseudomonadota</taxon>
        <taxon>Gammaproteobacteria</taxon>
        <taxon>Methylococcales</taxon>
        <taxon>Crenotrichaceae</taxon>
        <taxon>Crenothrix</taxon>
    </lineage>
</organism>
<accession>A0A1R4HFX8</accession>
<evidence type="ECO:0008006" key="4">
    <source>
        <dbReference type="Google" id="ProtNLM"/>
    </source>
</evidence>
<name>A0A1R4HFX8_9GAMM</name>
<dbReference type="EMBL" id="FUKI01000142">
    <property type="protein sequence ID" value="SJM95124.1"/>
    <property type="molecule type" value="Genomic_DNA"/>
</dbReference>
<keyword evidence="1" id="KW-0472">Membrane</keyword>
<dbReference type="RefSeq" id="WP_087144648.1">
    <property type="nucleotide sequence ID" value="NZ_FUKI01000142.1"/>
</dbReference>